<evidence type="ECO:0000259" key="1">
    <source>
        <dbReference type="PROSITE" id="PS51186"/>
    </source>
</evidence>
<dbReference type="EMBL" id="FTOJ01000003">
    <property type="protein sequence ID" value="SIS79542.1"/>
    <property type="molecule type" value="Genomic_DNA"/>
</dbReference>
<dbReference type="CDD" id="cd04301">
    <property type="entry name" value="NAT_SF"/>
    <property type="match status" value="1"/>
</dbReference>
<dbReference type="Pfam" id="PF00583">
    <property type="entry name" value="Acetyltransf_1"/>
    <property type="match status" value="1"/>
</dbReference>
<evidence type="ECO:0000313" key="3">
    <source>
        <dbReference type="Proteomes" id="UP000186246"/>
    </source>
</evidence>
<reference evidence="3" key="1">
    <citation type="submission" date="2017-01" db="EMBL/GenBank/DDBJ databases">
        <authorList>
            <person name="Varghese N."/>
            <person name="Submissions S."/>
        </authorList>
    </citation>
    <scope>NUCLEOTIDE SEQUENCE [LARGE SCALE GENOMIC DNA]</scope>
    <source>
        <strain evidence="3">DSM 21068</strain>
    </source>
</reference>
<dbReference type="AlphaFoldDB" id="A0A1N7M0F4"/>
<keyword evidence="2" id="KW-0808">Transferase</keyword>
<dbReference type="PROSITE" id="PS51186">
    <property type="entry name" value="GNAT"/>
    <property type="match status" value="1"/>
</dbReference>
<dbReference type="GO" id="GO:0016747">
    <property type="term" value="F:acyltransferase activity, transferring groups other than amino-acyl groups"/>
    <property type="evidence" value="ECO:0007669"/>
    <property type="project" value="InterPro"/>
</dbReference>
<dbReference type="STRING" id="551459.SAMN05421796_103255"/>
<dbReference type="Gene3D" id="3.40.630.30">
    <property type="match status" value="1"/>
</dbReference>
<dbReference type="SUPFAM" id="SSF55729">
    <property type="entry name" value="Acyl-CoA N-acyltransferases (Nat)"/>
    <property type="match status" value="1"/>
</dbReference>
<proteinExistence type="predicted"/>
<gene>
    <name evidence="2" type="ORF">SAMN05421796_103255</name>
</gene>
<evidence type="ECO:0000313" key="2">
    <source>
        <dbReference type="EMBL" id="SIS79542.1"/>
    </source>
</evidence>
<sequence length="186" mass="21321">MVYNHRVYFFITKSLKMENKIEMREAHISEVGQIWKIIQQAIERRKNEGSTQWQNGYPNQDTIESDISKNFGYVLTVDGDIAVYTALILNNEPAYSSIEGAWLSTGEFVVIHRVAVDEKFFGKGLVKILFDKIEEFTKKQGIQSIKVDTNYDNIAMLKILESKGYSYCGEVMLAGGMRKAFEKIII</sequence>
<dbReference type="InterPro" id="IPR000182">
    <property type="entry name" value="GNAT_dom"/>
</dbReference>
<organism evidence="2 3">
    <name type="scientific">Chryseobacterium piscicola</name>
    <dbReference type="NCBI Taxonomy" id="551459"/>
    <lineage>
        <taxon>Bacteria</taxon>
        <taxon>Pseudomonadati</taxon>
        <taxon>Bacteroidota</taxon>
        <taxon>Flavobacteriia</taxon>
        <taxon>Flavobacteriales</taxon>
        <taxon>Weeksellaceae</taxon>
        <taxon>Chryseobacterium group</taxon>
        <taxon>Chryseobacterium</taxon>
    </lineage>
</organism>
<protein>
    <submittedName>
        <fullName evidence="2">Acetyltransferase (GNAT) family protein</fullName>
    </submittedName>
</protein>
<dbReference type="Proteomes" id="UP000186246">
    <property type="component" value="Unassembled WGS sequence"/>
</dbReference>
<feature type="domain" description="N-acetyltransferase" evidence="1">
    <location>
        <begin position="21"/>
        <end position="182"/>
    </location>
</feature>
<accession>A0A1N7M0F4</accession>
<dbReference type="InterPro" id="IPR016181">
    <property type="entry name" value="Acyl_CoA_acyltransferase"/>
</dbReference>
<name>A0A1N7M0F4_9FLAO</name>